<dbReference type="Pfam" id="PF12215">
    <property type="entry name" value="Glyco_hydr_116N"/>
    <property type="match status" value="1"/>
</dbReference>
<reference evidence="8" key="1">
    <citation type="submission" date="2013-03" db="EMBL/GenBank/DDBJ databases">
        <title>The Genome Sequence of Anopheles dirus WRAIR2.</title>
        <authorList>
            <consortium name="The Broad Institute Genomics Platform"/>
            <person name="Neafsey D.E."/>
            <person name="Walton C."/>
            <person name="Walker B."/>
            <person name="Young S.K."/>
            <person name="Zeng Q."/>
            <person name="Gargeya S."/>
            <person name="Fitzgerald M."/>
            <person name="Haas B."/>
            <person name="Abouelleil A."/>
            <person name="Allen A.W."/>
            <person name="Alvarado L."/>
            <person name="Arachchi H.M."/>
            <person name="Berlin A.M."/>
            <person name="Chapman S.B."/>
            <person name="Gainer-Dewar J."/>
            <person name="Goldberg J."/>
            <person name="Griggs A."/>
            <person name="Gujja S."/>
            <person name="Hansen M."/>
            <person name="Howarth C."/>
            <person name="Imamovic A."/>
            <person name="Ireland A."/>
            <person name="Larimer J."/>
            <person name="McCowan C."/>
            <person name="Murphy C."/>
            <person name="Pearson M."/>
            <person name="Poon T.W."/>
            <person name="Priest M."/>
            <person name="Roberts A."/>
            <person name="Saif S."/>
            <person name="Shea T."/>
            <person name="Sisk P."/>
            <person name="Sykes S."/>
            <person name="Wortman J."/>
            <person name="Nusbaum C."/>
            <person name="Birren B."/>
        </authorList>
    </citation>
    <scope>NUCLEOTIDE SEQUENCE [LARGE SCALE GENOMIC DNA]</scope>
    <source>
        <strain evidence="8">WRAIR2</strain>
    </source>
</reference>
<feature type="region of interest" description="Disordered" evidence="2">
    <location>
        <begin position="50"/>
        <end position="71"/>
    </location>
</feature>
<dbReference type="InterPro" id="IPR031313">
    <property type="entry name" value="Sin1_PH_dom"/>
</dbReference>
<proteinExistence type="inferred from homology"/>
<dbReference type="AlphaFoldDB" id="A0A182NUN0"/>
<evidence type="ECO:0000259" key="3">
    <source>
        <dbReference type="Pfam" id="PF05422"/>
    </source>
</evidence>
<feature type="compositionally biased region" description="Low complexity" evidence="2">
    <location>
        <begin position="341"/>
        <end position="379"/>
    </location>
</feature>
<evidence type="ECO:0000259" key="6">
    <source>
        <dbReference type="Pfam" id="PF16979"/>
    </source>
</evidence>
<dbReference type="GO" id="GO:0038203">
    <property type="term" value="P:TORC2 signaling"/>
    <property type="evidence" value="ECO:0007669"/>
    <property type="project" value="TreeGrafter"/>
</dbReference>
<dbReference type="InterPro" id="IPR011993">
    <property type="entry name" value="PH-like_dom_sf"/>
</dbReference>
<dbReference type="STRING" id="7168.A0A182NUN0"/>
<dbReference type="InterPro" id="IPR024462">
    <property type="entry name" value="GH116_N"/>
</dbReference>
<protein>
    <submittedName>
        <fullName evidence="7">Uncharacterized protein</fullName>
    </submittedName>
</protein>
<dbReference type="GO" id="GO:0005886">
    <property type="term" value="C:plasma membrane"/>
    <property type="evidence" value="ECO:0007669"/>
    <property type="project" value="TreeGrafter"/>
</dbReference>
<comment type="similarity">
    <text evidence="1">Belongs to the SIN1 family.</text>
</comment>
<feature type="compositionally biased region" description="Polar residues" evidence="2">
    <location>
        <begin position="380"/>
        <end position="389"/>
    </location>
</feature>
<feature type="domain" description="SIN1-type PH" evidence="6">
    <location>
        <begin position="408"/>
        <end position="525"/>
    </location>
</feature>
<dbReference type="PANTHER" id="PTHR13335">
    <property type="entry name" value="TARGET OF RAPAMYCIN COMPLEX 2 SUBUNIT MAPKAP1"/>
    <property type="match status" value="1"/>
</dbReference>
<evidence type="ECO:0000256" key="1">
    <source>
        <dbReference type="ARBA" id="ARBA00009407"/>
    </source>
</evidence>
<dbReference type="Pfam" id="PF05422">
    <property type="entry name" value="SIN1"/>
    <property type="match status" value="1"/>
</dbReference>
<dbReference type="GO" id="GO:0005546">
    <property type="term" value="F:phosphatidylinositol-4,5-bisphosphate binding"/>
    <property type="evidence" value="ECO:0007669"/>
    <property type="project" value="TreeGrafter"/>
</dbReference>
<dbReference type="Pfam" id="PF16979">
    <property type="entry name" value="SIN1_PH"/>
    <property type="match status" value="1"/>
</dbReference>
<feature type="domain" description="Glycosyl-hydrolase family 116 N-terminal" evidence="4">
    <location>
        <begin position="623"/>
        <end position="681"/>
    </location>
</feature>
<evidence type="ECO:0000313" key="7">
    <source>
        <dbReference type="EnsemblMetazoa" id="ADIR011378-PA"/>
    </source>
</evidence>
<evidence type="ECO:0000259" key="5">
    <source>
        <dbReference type="Pfam" id="PF16978"/>
    </source>
</evidence>
<dbReference type="PANTHER" id="PTHR13335:SF1">
    <property type="entry name" value="TARGET OF RAPAMYCIN COMPLEX 2 SUBUNIT MAPKAP1"/>
    <property type="match status" value="1"/>
</dbReference>
<dbReference type="Gene3D" id="2.30.29.30">
    <property type="entry name" value="Pleckstrin-homology domain (PH domain)/Phosphotyrosine-binding domain (PTB)"/>
    <property type="match status" value="1"/>
</dbReference>
<feature type="region of interest" description="Disordered" evidence="2">
    <location>
        <begin position="341"/>
        <end position="392"/>
    </location>
</feature>
<dbReference type="Proteomes" id="UP000075884">
    <property type="component" value="Unassembled WGS sequence"/>
</dbReference>
<evidence type="ECO:0000256" key="2">
    <source>
        <dbReference type="SAM" id="MobiDB-lite"/>
    </source>
</evidence>
<dbReference type="Pfam" id="PF16978">
    <property type="entry name" value="CRIM"/>
    <property type="match status" value="1"/>
</dbReference>
<dbReference type="GO" id="GO:0031932">
    <property type="term" value="C:TORC2 complex"/>
    <property type="evidence" value="ECO:0007669"/>
    <property type="project" value="InterPro"/>
</dbReference>
<reference evidence="7" key="2">
    <citation type="submission" date="2020-05" db="UniProtKB">
        <authorList>
            <consortium name="EnsemblMetazoa"/>
        </authorList>
    </citation>
    <scope>IDENTIFICATION</scope>
    <source>
        <strain evidence="7">WRAIR2</strain>
    </source>
</reference>
<dbReference type="VEuPathDB" id="VectorBase:ADIR011378"/>
<evidence type="ECO:0000259" key="4">
    <source>
        <dbReference type="Pfam" id="PF12215"/>
    </source>
</evidence>
<dbReference type="InterPro" id="IPR032679">
    <property type="entry name" value="Sin1_N"/>
</dbReference>
<name>A0A182NUN0_9DIPT</name>
<dbReference type="GO" id="GO:0005737">
    <property type="term" value="C:cytoplasm"/>
    <property type="evidence" value="ECO:0007669"/>
    <property type="project" value="TreeGrafter"/>
</dbReference>
<feature type="compositionally biased region" description="Basic and acidic residues" evidence="2">
    <location>
        <begin position="60"/>
        <end position="71"/>
    </location>
</feature>
<organism evidence="7 8">
    <name type="scientific">Anopheles dirus</name>
    <dbReference type="NCBI Taxonomy" id="7168"/>
    <lineage>
        <taxon>Eukaryota</taxon>
        <taxon>Metazoa</taxon>
        <taxon>Ecdysozoa</taxon>
        <taxon>Arthropoda</taxon>
        <taxon>Hexapoda</taxon>
        <taxon>Insecta</taxon>
        <taxon>Pterygota</taxon>
        <taxon>Neoptera</taxon>
        <taxon>Endopterygota</taxon>
        <taxon>Diptera</taxon>
        <taxon>Nematocera</taxon>
        <taxon>Culicoidea</taxon>
        <taxon>Culicidae</taxon>
        <taxon>Anophelinae</taxon>
        <taxon>Anopheles</taxon>
    </lineage>
</organism>
<feature type="domain" description="Sin1 N-terminal" evidence="3">
    <location>
        <begin position="18"/>
        <end position="158"/>
    </location>
</feature>
<dbReference type="InterPro" id="IPR031567">
    <property type="entry name" value="CRIM_dom"/>
</dbReference>
<sequence length="683" mass="77085">MATYSNAHWLLSHIRNSFISTDDTGVSETVMVMEDIPLQLAKRFRETQARNAEGPDPNPDADKQNEPDRSVDERFGVDYEYFYSYPGLDDTDEEDADALSQSYEIQMDQESGGFHRQRSNTAQKLEKLEQARRRASLIRSVKLDDSTVPQLAENDDELGRLFYRRSDSMPSSSSSSDSFRKRLSSTLSEQLSAQPKLPQNRYLEYAKFDGTGHMEVPTRTFKIFVHALPEEQRAFPLQLCVLATAKIQEFIGLICYKCTVVNPEVELRSVRHYGLYMTEEDGELDTDFPPLDPNEPCSKFRFSHLALAERRLSTSVSHQPLATTSSGHSLRFEAFSTERSASLTTPTSVTTPATVAKPVAKSEPGSSSAPSQRSQPAEPMSSSQRISNQQREDLDRIKGHTSKIEAPLYRTFQVQILHKSRLKTEVQLGISGDRFEIDPIPHNPGKFWNRQKPACHTMDSVAACTIVDRKQSKAVLRLVYCATNVVGGGGGAGDTEGTVSFKHYDMETTPETAEQIVEKVNNILEVRLSPIRREYMRRRGNVQSMGGDFKQQVAAVPQYGLKLKFNHVFSDTRNQNLRPSIRQLLPIVPMALRYIPYYWKVSREGRQVLMDYWYTENGKQIYGAPLGGIGAGTIGRGFAGEFCRYQLRPGLYEYNTVHANQFIVTIKDEAGATIFHSLLSTYR</sequence>
<accession>A0A182NUN0</accession>
<keyword evidence="8" id="KW-1185">Reference proteome</keyword>
<evidence type="ECO:0000313" key="8">
    <source>
        <dbReference type="Proteomes" id="UP000075884"/>
    </source>
</evidence>
<dbReference type="EnsemblMetazoa" id="ADIR011378-RA">
    <property type="protein sequence ID" value="ADIR011378-PA"/>
    <property type="gene ID" value="ADIR011378"/>
</dbReference>
<dbReference type="InterPro" id="IPR008828">
    <property type="entry name" value="Sin1/Avo1"/>
</dbReference>
<feature type="domain" description="CRIM" evidence="5">
    <location>
        <begin position="185"/>
        <end position="311"/>
    </location>
</feature>